<dbReference type="SUPFAM" id="SSF53474">
    <property type="entry name" value="alpha/beta-Hydrolases"/>
    <property type="match status" value="1"/>
</dbReference>
<reference evidence="2" key="1">
    <citation type="submission" date="2021-03" db="EMBL/GenBank/DDBJ databases">
        <title>Leucobacter chromiisoli sp. nov., isolated from chromium-containing soil of chemical plant.</title>
        <authorList>
            <person name="Xu Z."/>
        </authorList>
    </citation>
    <scope>NUCLEOTIDE SEQUENCE</scope>
    <source>
        <strain evidence="2">K 70/01</strain>
    </source>
</reference>
<dbReference type="PANTHER" id="PTHR43798">
    <property type="entry name" value="MONOACYLGLYCEROL LIPASE"/>
    <property type="match status" value="1"/>
</dbReference>
<name>A0A939QLC2_9MICO</name>
<evidence type="ECO:0000313" key="3">
    <source>
        <dbReference type="Proteomes" id="UP000668403"/>
    </source>
</evidence>
<accession>A0A939QLC2</accession>
<sequence>MTTRAWSSGPSDGAPLILVHGFRGDHHGLDGIGHAVAGLLPEVRVIVPDLPGFGLTPAIPGRTHDLPLYGEWLRAFAAGVAPSGSGVLGHSFGSLVVAAGIAGGFTPGRTILVNPISAPALDGPNAVMTRLAELYYRTARVLPETGARRLLGNPAIVRLMSGVMAKTRDRALRAWIHDQHDRYFSSFADPTTLLQAFQASVSHTVVDVADAFTMPTLVIAGERDDLSTPTDQLGLVRRLPDGRLRVIPGAGHLVHYEAVADTAAWVATFLRDTQLAECTAAHHRPADAHAGTETGEVHP</sequence>
<dbReference type="InterPro" id="IPR050266">
    <property type="entry name" value="AB_hydrolase_sf"/>
</dbReference>
<dbReference type="PANTHER" id="PTHR43798:SF33">
    <property type="entry name" value="HYDROLASE, PUTATIVE (AFU_ORTHOLOGUE AFUA_2G14860)-RELATED"/>
    <property type="match status" value="1"/>
</dbReference>
<dbReference type="InterPro" id="IPR000073">
    <property type="entry name" value="AB_hydrolase_1"/>
</dbReference>
<dbReference type="GO" id="GO:0016020">
    <property type="term" value="C:membrane"/>
    <property type="evidence" value="ECO:0007669"/>
    <property type="project" value="TreeGrafter"/>
</dbReference>
<dbReference type="Proteomes" id="UP000668403">
    <property type="component" value="Unassembled WGS sequence"/>
</dbReference>
<dbReference type="EMBL" id="JAGFBF010000005">
    <property type="protein sequence ID" value="MBO2990006.1"/>
    <property type="molecule type" value="Genomic_DNA"/>
</dbReference>
<dbReference type="InterPro" id="IPR029058">
    <property type="entry name" value="AB_hydrolase_fold"/>
</dbReference>
<dbReference type="PRINTS" id="PR00111">
    <property type="entry name" value="ABHYDROLASE"/>
</dbReference>
<dbReference type="AlphaFoldDB" id="A0A939QLC2"/>
<gene>
    <name evidence="2" type="ORF">J4H85_08385</name>
</gene>
<protein>
    <submittedName>
        <fullName evidence="2">Alpha/beta fold hydrolase</fullName>
    </submittedName>
</protein>
<dbReference type="InterPro" id="IPR000639">
    <property type="entry name" value="Epox_hydrolase-like"/>
</dbReference>
<dbReference type="GO" id="GO:0016787">
    <property type="term" value="F:hydrolase activity"/>
    <property type="evidence" value="ECO:0007669"/>
    <property type="project" value="UniProtKB-KW"/>
</dbReference>
<keyword evidence="2" id="KW-0378">Hydrolase</keyword>
<dbReference type="PRINTS" id="PR00412">
    <property type="entry name" value="EPOXHYDRLASE"/>
</dbReference>
<dbReference type="Gene3D" id="3.40.50.1820">
    <property type="entry name" value="alpha/beta hydrolase"/>
    <property type="match status" value="1"/>
</dbReference>
<evidence type="ECO:0000313" key="2">
    <source>
        <dbReference type="EMBL" id="MBO2990006.1"/>
    </source>
</evidence>
<evidence type="ECO:0000259" key="1">
    <source>
        <dbReference type="Pfam" id="PF12697"/>
    </source>
</evidence>
<proteinExistence type="predicted"/>
<organism evidence="2 3">
    <name type="scientific">Leucobacter tardus</name>
    <dbReference type="NCBI Taxonomy" id="501483"/>
    <lineage>
        <taxon>Bacteria</taxon>
        <taxon>Bacillati</taxon>
        <taxon>Actinomycetota</taxon>
        <taxon>Actinomycetes</taxon>
        <taxon>Micrococcales</taxon>
        <taxon>Microbacteriaceae</taxon>
        <taxon>Leucobacter</taxon>
    </lineage>
</organism>
<feature type="domain" description="AB hydrolase-1" evidence="1">
    <location>
        <begin position="16"/>
        <end position="264"/>
    </location>
</feature>
<comment type="caution">
    <text evidence="2">The sequence shown here is derived from an EMBL/GenBank/DDBJ whole genome shotgun (WGS) entry which is preliminary data.</text>
</comment>
<keyword evidence="3" id="KW-1185">Reference proteome</keyword>
<dbReference type="Pfam" id="PF12697">
    <property type="entry name" value="Abhydrolase_6"/>
    <property type="match status" value="1"/>
</dbReference>